<gene>
    <name evidence="3" type="ORF">GDO78_008792</name>
</gene>
<feature type="transmembrane region" description="Helical" evidence="2">
    <location>
        <begin position="58"/>
        <end position="85"/>
    </location>
</feature>
<evidence type="ECO:0000256" key="2">
    <source>
        <dbReference type="SAM" id="Phobius"/>
    </source>
</evidence>
<sequence>MIQSQSISKQRAPSSSSPVQENFSKSYMQHAMSYHFSYIAKIAYEGSSLPSNILPPPIITWFSYFCQLLFCEILVLCVHVVVYSYM</sequence>
<keyword evidence="2" id="KW-1133">Transmembrane helix</keyword>
<dbReference type="EMBL" id="WNTK01000004">
    <property type="protein sequence ID" value="KAG9485894.1"/>
    <property type="molecule type" value="Genomic_DNA"/>
</dbReference>
<name>A0A8J6FFX7_ELECQ</name>
<accession>A0A8J6FFX7</accession>
<protein>
    <submittedName>
        <fullName evidence="3">Uncharacterized protein</fullName>
    </submittedName>
</protein>
<keyword evidence="4" id="KW-1185">Reference proteome</keyword>
<keyword evidence="2" id="KW-0472">Membrane</keyword>
<dbReference type="Proteomes" id="UP000770717">
    <property type="component" value="Unassembled WGS sequence"/>
</dbReference>
<feature type="region of interest" description="Disordered" evidence="1">
    <location>
        <begin position="1"/>
        <end position="21"/>
    </location>
</feature>
<organism evidence="3 4">
    <name type="scientific">Eleutherodactylus coqui</name>
    <name type="common">Puerto Rican coqui</name>
    <dbReference type="NCBI Taxonomy" id="57060"/>
    <lineage>
        <taxon>Eukaryota</taxon>
        <taxon>Metazoa</taxon>
        <taxon>Chordata</taxon>
        <taxon>Craniata</taxon>
        <taxon>Vertebrata</taxon>
        <taxon>Euteleostomi</taxon>
        <taxon>Amphibia</taxon>
        <taxon>Batrachia</taxon>
        <taxon>Anura</taxon>
        <taxon>Neobatrachia</taxon>
        <taxon>Hyloidea</taxon>
        <taxon>Eleutherodactylidae</taxon>
        <taxon>Eleutherodactylinae</taxon>
        <taxon>Eleutherodactylus</taxon>
        <taxon>Eleutherodactylus</taxon>
    </lineage>
</organism>
<dbReference type="AlphaFoldDB" id="A0A8J6FFX7"/>
<evidence type="ECO:0000313" key="3">
    <source>
        <dbReference type="EMBL" id="KAG9485894.1"/>
    </source>
</evidence>
<keyword evidence="2" id="KW-0812">Transmembrane</keyword>
<comment type="caution">
    <text evidence="3">The sequence shown here is derived from an EMBL/GenBank/DDBJ whole genome shotgun (WGS) entry which is preliminary data.</text>
</comment>
<evidence type="ECO:0000313" key="4">
    <source>
        <dbReference type="Proteomes" id="UP000770717"/>
    </source>
</evidence>
<evidence type="ECO:0000256" key="1">
    <source>
        <dbReference type="SAM" id="MobiDB-lite"/>
    </source>
</evidence>
<reference evidence="3" key="1">
    <citation type="thesis" date="2020" institute="ProQuest LLC" country="789 East Eisenhower Parkway, Ann Arbor, MI, USA">
        <title>Comparative Genomics and Chromosome Evolution.</title>
        <authorList>
            <person name="Mudd A.B."/>
        </authorList>
    </citation>
    <scope>NUCLEOTIDE SEQUENCE</scope>
    <source>
        <strain evidence="3">HN-11 Male</strain>
        <tissue evidence="3">Kidney and liver</tissue>
    </source>
</reference>
<proteinExistence type="predicted"/>